<dbReference type="Pfam" id="PF12770">
    <property type="entry name" value="CHAT"/>
    <property type="match status" value="1"/>
</dbReference>
<keyword evidence="4" id="KW-1185">Reference proteome</keyword>
<sequence>MDVDLMIERGQRALAEAPEGHPDRLQYLEVLFALFGDRCSNKRHDLTLDNAIRYGEQLAAMMPDEYPNANTLLQSLSNFFMYRYQLARNMQDIDAAIIYRQRLSDVLPVNNPGYMSDLYGLGQMFQARFRRTENMDDLSLAIVHLTNASDPEIGNPNHLKALATCLSERFRRRTEITDLDRAIEYQIKIIEMSPEHDSSRSIWFRELAWHLHWRFQRLGDRIDMDKSLLYFEQALQTSTEQDVQYPVLLHDVGVAYRSMFFQSRDLSHLQTARAYRTRALVAAPANHPHRPFLLNGLASVLSDLFEQTNDALLLEDALRYGYEAIDIATQLSINQSSLVPIFGNLGKARLQQSRQYGDSEILDEAIQFCQKAVDLTPISGLEYLPSLMNLGSAYSQRYFQKGASDDLDISIHHLQTVLEAMLDNHYLRSECLLSLSVAITRRFYLMGCPNDLAQSIVYSEEGLKITHENHSMRPNHLSNLGISLCSRFGRDNTVDDMKRGIAYCKEAVALTVGTGPNHAIHLTALGFAYQEVFERTYEVEDATSAVQYLEQASQNVGNDPVRQTEYLKNLGSAWISRYQRTGAANDLEDAIRYGEEAVRTGSTTASLELRLLNILSVAFSFRFSRLGQGSDLAKAIKYDQQALSLTRDKSPFRMVYLNNLARSLGERYKVSQRMADLEAAIRLSEQVSAQVLEDHLFFAQFLETLARLLFTKFLRTGQIQDIERSISCIRKSLGSVEALSEGHPSRSDYLDDLGNAFAAKYRLLRQNVDIESSIQYGLQAVALTPEGTLEWAFRLHNLASHMEDRFDSTNSMDDLAQSINLHQKAVDLAPKNHPSRLALLSYLGGALEKGSDRLKMEDAFLRSTEAFIEGLSCNHGSPVGRLLCGIHAVFSLGKVEKWDKAVVALEKTLDIIPDLISGTISKADMQRLVQTFFGFGYHAASVLLKANRTSLQAFQALESCRGLIASLVMDSRQDLSALKSSYPGLCTRYTQCLDEISSMNTSVSALNPGSLETSDRVIFLFESLDKMREEIRAQPGFERFLLPPTEKELLELAQHGPIVSLSVSNVSAEAFLLTTAGVDVLPLPEVNIDTILGFLRLFQSQGNRTRREATVVSDNENDQTDVGTNTSDSSVPTMNAALQYIWKGVVKPILQRLQLLQDGSSQPSSLPRLWWIGGGVLSLIPLHAAGYHEPGSIENTVSHVISSYAPTLKALRFLRKKDKVKIVGQKHEVLVVSMPTTPGRFHPLNVGKEVDAIKTFVKPWADVTVLERPNKAEVIKALGQCTIAHFACHGTADPVEPTKSNLLLGRDKLERMAIEDFDTIVFETASIIYLSACSTAELKVRNLADESIHLASSFQLAGFQHVIGTLWGAKDRAAVEVAKKFYEVLHEATEGSEMAVAEALHNAVCSLRSADNNWENVSLWGPFIHLGT</sequence>
<proteinExistence type="predicted"/>
<feature type="region of interest" description="Disordered" evidence="1">
    <location>
        <begin position="1108"/>
        <end position="1129"/>
    </location>
</feature>
<organism evidence="3 4">
    <name type="scientific">Amniculicola lignicola CBS 123094</name>
    <dbReference type="NCBI Taxonomy" id="1392246"/>
    <lineage>
        <taxon>Eukaryota</taxon>
        <taxon>Fungi</taxon>
        <taxon>Dikarya</taxon>
        <taxon>Ascomycota</taxon>
        <taxon>Pezizomycotina</taxon>
        <taxon>Dothideomycetes</taxon>
        <taxon>Pleosporomycetidae</taxon>
        <taxon>Pleosporales</taxon>
        <taxon>Amniculicolaceae</taxon>
        <taxon>Amniculicola</taxon>
    </lineage>
</organism>
<name>A0A6A5W759_9PLEO</name>
<feature type="compositionally biased region" description="Polar residues" evidence="1">
    <location>
        <begin position="1120"/>
        <end position="1129"/>
    </location>
</feature>
<evidence type="ECO:0000259" key="2">
    <source>
        <dbReference type="Pfam" id="PF12770"/>
    </source>
</evidence>
<evidence type="ECO:0000313" key="4">
    <source>
        <dbReference type="Proteomes" id="UP000799779"/>
    </source>
</evidence>
<evidence type="ECO:0000256" key="1">
    <source>
        <dbReference type="SAM" id="MobiDB-lite"/>
    </source>
</evidence>
<dbReference type="SUPFAM" id="SSF81901">
    <property type="entry name" value="HCP-like"/>
    <property type="match status" value="2"/>
</dbReference>
<dbReference type="Gene3D" id="1.25.40.10">
    <property type="entry name" value="Tetratricopeptide repeat domain"/>
    <property type="match status" value="5"/>
</dbReference>
<feature type="domain" description="CHAT" evidence="2">
    <location>
        <begin position="1137"/>
        <end position="1427"/>
    </location>
</feature>
<dbReference type="InterPro" id="IPR011990">
    <property type="entry name" value="TPR-like_helical_dom_sf"/>
</dbReference>
<evidence type="ECO:0000313" key="3">
    <source>
        <dbReference type="EMBL" id="KAF1997780.1"/>
    </source>
</evidence>
<dbReference type="PANTHER" id="PTHR19959">
    <property type="entry name" value="KINESIN LIGHT CHAIN"/>
    <property type="match status" value="1"/>
</dbReference>
<accession>A0A6A5W759</accession>
<reference evidence="3" key="1">
    <citation type="journal article" date="2020" name="Stud. Mycol.">
        <title>101 Dothideomycetes genomes: a test case for predicting lifestyles and emergence of pathogens.</title>
        <authorList>
            <person name="Haridas S."/>
            <person name="Albert R."/>
            <person name="Binder M."/>
            <person name="Bloem J."/>
            <person name="Labutti K."/>
            <person name="Salamov A."/>
            <person name="Andreopoulos B."/>
            <person name="Baker S."/>
            <person name="Barry K."/>
            <person name="Bills G."/>
            <person name="Bluhm B."/>
            <person name="Cannon C."/>
            <person name="Castanera R."/>
            <person name="Culley D."/>
            <person name="Daum C."/>
            <person name="Ezra D."/>
            <person name="Gonzalez J."/>
            <person name="Henrissat B."/>
            <person name="Kuo A."/>
            <person name="Liang C."/>
            <person name="Lipzen A."/>
            <person name="Lutzoni F."/>
            <person name="Magnuson J."/>
            <person name="Mondo S."/>
            <person name="Nolan M."/>
            <person name="Ohm R."/>
            <person name="Pangilinan J."/>
            <person name="Park H.-J."/>
            <person name="Ramirez L."/>
            <person name="Alfaro M."/>
            <person name="Sun H."/>
            <person name="Tritt A."/>
            <person name="Yoshinaga Y."/>
            <person name="Zwiers L.-H."/>
            <person name="Turgeon B."/>
            <person name="Goodwin S."/>
            <person name="Spatafora J."/>
            <person name="Crous P."/>
            <person name="Grigoriev I."/>
        </authorList>
    </citation>
    <scope>NUCLEOTIDE SEQUENCE</scope>
    <source>
        <strain evidence="3">CBS 123094</strain>
    </source>
</reference>
<protein>
    <recommendedName>
        <fullName evidence="2">CHAT domain-containing protein</fullName>
    </recommendedName>
</protein>
<dbReference type="EMBL" id="ML977609">
    <property type="protein sequence ID" value="KAF1997780.1"/>
    <property type="molecule type" value="Genomic_DNA"/>
</dbReference>
<dbReference type="PANTHER" id="PTHR19959:SF119">
    <property type="entry name" value="FUNGAL LIPASE-LIKE DOMAIN-CONTAINING PROTEIN"/>
    <property type="match status" value="1"/>
</dbReference>
<gene>
    <name evidence="3" type="ORF">P154DRAFT_524517</name>
</gene>
<dbReference type="OrthoDB" id="9991317at2759"/>
<dbReference type="Proteomes" id="UP000799779">
    <property type="component" value="Unassembled WGS sequence"/>
</dbReference>
<dbReference type="InterPro" id="IPR024983">
    <property type="entry name" value="CHAT_dom"/>
</dbReference>